<evidence type="ECO:0000256" key="2">
    <source>
        <dbReference type="SAM" id="Phobius"/>
    </source>
</evidence>
<keyword evidence="4" id="KW-1185">Reference proteome</keyword>
<protein>
    <recommendedName>
        <fullName evidence="5">Transmembrane protein</fullName>
    </recommendedName>
</protein>
<feature type="transmembrane region" description="Helical" evidence="2">
    <location>
        <begin position="20"/>
        <end position="37"/>
    </location>
</feature>
<feature type="compositionally biased region" description="Basic and acidic residues" evidence="1">
    <location>
        <begin position="1"/>
        <end position="16"/>
    </location>
</feature>
<dbReference type="EMBL" id="AM236080">
    <property type="protein sequence ID" value="CAK09415.1"/>
    <property type="molecule type" value="Genomic_DNA"/>
</dbReference>
<name>Q1MCB6_RHIJ3</name>
<keyword evidence="2" id="KW-0812">Transmembrane</keyword>
<dbReference type="AlphaFoldDB" id="Q1MCB6"/>
<evidence type="ECO:0000256" key="1">
    <source>
        <dbReference type="SAM" id="MobiDB-lite"/>
    </source>
</evidence>
<keyword evidence="2" id="KW-0472">Membrane</keyword>
<evidence type="ECO:0008006" key="5">
    <source>
        <dbReference type="Google" id="ProtNLM"/>
    </source>
</evidence>
<reference evidence="3 4" key="1">
    <citation type="journal article" date="2006" name="Genome Biol.">
        <title>The genome of Rhizobium leguminosarum has recognizable core and accessory components.</title>
        <authorList>
            <person name="Young J.W."/>
            <person name="Crossman L.C."/>
            <person name="Johnston A.W.B."/>
            <person name="Thomson N.R."/>
            <person name="Ghazoui Z.F."/>
            <person name="Hull K.H."/>
            <person name="Wexler M."/>
            <person name="Curson A.R.J."/>
            <person name="Todd J.D."/>
            <person name="Poole P.S."/>
            <person name="Mauchline T.H."/>
            <person name="East A.K."/>
            <person name="Quail M.A."/>
            <person name="Churcher C."/>
            <person name="Arrowsmith C."/>
            <person name="Cherevach A."/>
            <person name="Chillingworth T."/>
            <person name="Clarke K."/>
            <person name="Cronin A."/>
            <person name="Davis P."/>
            <person name="Fraser A."/>
            <person name="Hance Z."/>
            <person name="Hauser H."/>
            <person name="Jagels K."/>
            <person name="Moule S."/>
            <person name="Mungall K."/>
            <person name="Norbertczak H."/>
            <person name="Rabbinowitsch E."/>
            <person name="Sanders M."/>
            <person name="Simmonds M."/>
            <person name="Whitehead S."/>
            <person name="Parkhill J."/>
        </authorList>
    </citation>
    <scope>NUCLEOTIDE SEQUENCE [LARGE SCALE GENOMIC DNA]</scope>
    <source>
        <strain evidence="4">DSM 114642 / LMG 32736 / 3841</strain>
    </source>
</reference>
<dbReference type="EnsemblBacteria" id="CAK09415">
    <property type="protein sequence ID" value="CAK09415"/>
    <property type="gene ID" value="RL3925"/>
</dbReference>
<organism evidence="3 4">
    <name type="scientific">Rhizobium johnstonii (strain DSM 114642 / LMG 32736 / 3841)</name>
    <name type="common">Rhizobium leguminosarum bv. viciae</name>
    <dbReference type="NCBI Taxonomy" id="216596"/>
    <lineage>
        <taxon>Bacteria</taxon>
        <taxon>Pseudomonadati</taxon>
        <taxon>Pseudomonadota</taxon>
        <taxon>Alphaproteobacteria</taxon>
        <taxon>Hyphomicrobiales</taxon>
        <taxon>Rhizobiaceae</taxon>
        <taxon>Rhizobium/Agrobacterium group</taxon>
        <taxon>Rhizobium</taxon>
        <taxon>Rhizobium johnstonii</taxon>
    </lineage>
</organism>
<feature type="transmembrane region" description="Helical" evidence="2">
    <location>
        <begin position="44"/>
        <end position="61"/>
    </location>
</feature>
<feature type="region of interest" description="Disordered" evidence="1">
    <location>
        <begin position="1"/>
        <end position="20"/>
    </location>
</feature>
<accession>Q1MCB6</accession>
<proteinExistence type="predicted"/>
<dbReference type="Proteomes" id="UP000006575">
    <property type="component" value="Chromosome"/>
</dbReference>
<sequence length="82" mass="8898">MPMQIDHDPDEPKLDRGPGPWKSTFAVVLGIFLLNLFTRSIDWVSLSLGAGIGGCVVAWAIEITGNKIPDSWRSKSRNSGSS</sequence>
<keyword evidence="2" id="KW-1133">Transmembrane helix</keyword>
<evidence type="ECO:0000313" key="3">
    <source>
        <dbReference type="EMBL" id="CAK09415.1"/>
    </source>
</evidence>
<gene>
    <name evidence="3" type="ordered locus">RL3925</name>
</gene>
<dbReference type="HOGENOM" id="CLU_194598_0_0_5"/>
<evidence type="ECO:0000313" key="4">
    <source>
        <dbReference type="Proteomes" id="UP000006575"/>
    </source>
</evidence>
<dbReference type="KEGG" id="rle:RL3925"/>